<dbReference type="AlphaFoldDB" id="A0AAD5DG79"/>
<dbReference type="Proteomes" id="UP001205105">
    <property type="component" value="Unassembled WGS sequence"/>
</dbReference>
<comment type="caution">
    <text evidence="2">The sequence shown here is derived from an EMBL/GenBank/DDBJ whole genome shotgun (WGS) entry which is preliminary data.</text>
</comment>
<dbReference type="PANTHER" id="PTHR36334:SF1">
    <property type="entry name" value="PROTEIN, PUTATIVE (DUF2358)-RELATED"/>
    <property type="match status" value="1"/>
</dbReference>
<evidence type="ECO:0000313" key="3">
    <source>
        <dbReference type="Proteomes" id="UP001205105"/>
    </source>
</evidence>
<feature type="transmembrane region" description="Helical" evidence="1">
    <location>
        <begin position="247"/>
        <end position="265"/>
    </location>
</feature>
<gene>
    <name evidence="2" type="ORF">COHA_010265</name>
</gene>
<accession>A0AAD5DG79</accession>
<evidence type="ECO:0000313" key="2">
    <source>
        <dbReference type="EMBL" id="KAI7835868.1"/>
    </source>
</evidence>
<evidence type="ECO:0000256" key="1">
    <source>
        <dbReference type="SAM" id="Phobius"/>
    </source>
</evidence>
<organism evidence="2 3">
    <name type="scientific">Chlorella ohadii</name>
    <dbReference type="NCBI Taxonomy" id="2649997"/>
    <lineage>
        <taxon>Eukaryota</taxon>
        <taxon>Viridiplantae</taxon>
        <taxon>Chlorophyta</taxon>
        <taxon>core chlorophytes</taxon>
        <taxon>Trebouxiophyceae</taxon>
        <taxon>Chlorellales</taxon>
        <taxon>Chlorellaceae</taxon>
        <taxon>Chlorella clade</taxon>
        <taxon>Chlorella</taxon>
    </lineage>
</organism>
<proteinExistence type="predicted"/>
<keyword evidence="1" id="KW-1133">Transmembrane helix</keyword>
<dbReference type="GO" id="GO:0009507">
    <property type="term" value="C:chloroplast"/>
    <property type="evidence" value="ECO:0007669"/>
    <property type="project" value="TreeGrafter"/>
</dbReference>
<dbReference type="InterPro" id="IPR018790">
    <property type="entry name" value="DUF2358"/>
</dbReference>
<keyword evidence="3" id="KW-1185">Reference proteome</keyword>
<protein>
    <submittedName>
        <fullName evidence="2">Uncharacterized protein</fullName>
    </submittedName>
</protein>
<name>A0AAD5DG79_9CHLO</name>
<keyword evidence="1" id="KW-0472">Membrane</keyword>
<reference evidence="2" key="1">
    <citation type="submission" date="2020-11" db="EMBL/GenBank/DDBJ databases">
        <title>Chlorella ohadii genome sequencing and assembly.</title>
        <authorList>
            <person name="Murik O."/>
            <person name="Treves H."/>
            <person name="Kedem I."/>
            <person name="Shotland Y."/>
            <person name="Kaplan A."/>
        </authorList>
    </citation>
    <scope>NUCLEOTIDE SEQUENCE</scope>
    <source>
        <strain evidence="2">1</strain>
    </source>
</reference>
<dbReference type="Pfam" id="PF10184">
    <property type="entry name" value="DUF2358"/>
    <property type="match status" value="1"/>
</dbReference>
<sequence>MQAAAGLVHAPCGAAFRPVPPQGRAWHTRPARRLARVQAAESGGSEQKIEGLTSDYCDDFVCTSSPAVESSVRQLAKDLQRANGRWTPIYASTVEYQDAFRKFKGPEGYTKLDFVPTNVQDAAVSITSMRMLDNSSAEIRWRLTGKLGVLPVDVAGTTEIALNLLTGRIEKHKESWDLSKCSPPAAAAWSASRALWAAKQASADAGKKANEVLDTLTSIDDEDSYQQPNPNDPMKFFQQKDTFKQDALFLGGVLLLFYTLTKAWGSLFSGTSGF</sequence>
<dbReference type="PANTHER" id="PTHR36334">
    <property type="entry name" value="PROTEIN, PUTATIVE (DUF2358)-RELATED"/>
    <property type="match status" value="1"/>
</dbReference>
<keyword evidence="1" id="KW-0812">Transmembrane</keyword>
<dbReference type="EMBL" id="JADXDR010000220">
    <property type="protein sequence ID" value="KAI7835868.1"/>
    <property type="molecule type" value="Genomic_DNA"/>
</dbReference>